<name>A0ABV6NFS4_9BACI</name>
<comment type="caution">
    <text evidence="1">The sequence shown here is derived from an EMBL/GenBank/DDBJ whole genome shotgun (WGS) entry which is preliminary data.</text>
</comment>
<sequence length="78" mass="9331">MTYQANLLKEFEQYATKSQPDQYKEDGLGYRHIIFHLTNDEMTQFRKELSDVVQKWAEQKASAKRQPRTFATMFIPQK</sequence>
<accession>A0ABV6NFS4</accession>
<dbReference type="Proteomes" id="UP001589833">
    <property type="component" value="Unassembled WGS sequence"/>
</dbReference>
<reference evidence="1 2" key="1">
    <citation type="submission" date="2024-09" db="EMBL/GenBank/DDBJ databases">
        <authorList>
            <person name="Sun Q."/>
            <person name="Mori K."/>
        </authorList>
    </citation>
    <scope>NUCLEOTIDE SEQUENCE [LARGE SCALE GENOMIC DNA]</scope>
    <source>
        <strain evidence="1 2">NCAIM B.02301</strain>
    </source>
</reference>
<evidence type="ECO:0000313" key="1">
    <source>
        <dbReference type="EMBL" id="MFC0558993.1"/>
    </source>
</evidence>
<dbReference type="EMBL" id="JBHLTR010000007">
    <property type="protein sequence ID" value="MFC0558993.1"/>
    <property type="molecule type" value="Genomic_DNA"/>
</dbReference>
<evidence type="ECO:0000313" key="2">
    <source>
        <dbReference type="Proteomes" id="UP001589833"/>
    </source>
</evidence>
<gene>
    <name evidence="1" type="ORF">ACFFH4_08005</name>
</gene>
<proteinExistence type="predicted"/>
<protein>
    <submittedName>
        <fullName evidence="1">Uncharacterized protein</fullName>
    </submittedName>
</protein>
<dbReference type="Gene3D" id="6.10.140.2180">
    <property type="match status" value="1"/>
</dbReference>
<organism evidence="1 2">
    <name type="scientific">Halalkalibacter alkalisediminis</name>
    <dbReference type="NCBI Taxonomy" id="935616"/>
    <lineage>
        <taxon>Bacteria</taxon>
        <taxon>Bacillati</taxon>
        <taxon>Bacillota</taxon>
        <taxon>Bacilli</taxon>
        <taxon>Bacillales</taxon>
        <taxon>Bacillaceae</taxon>
        <taxon>Halalkalibacter</taxon>
    </lineage>
</organism>
<keyword evidence="2" id="KW-1185">Reference proteome</keyword>